<feature type="non-terminal residue" evidence="5">
    <location>
        <position position="1"/>
    </location>
</feature>
<keyword evidence="3" id="KW-0106">Calcium</keyword>
<evidence type="ECO:0000313" key="5">
    <source>
        <dbReference type="EMBL" id="CEK98664.1"/>
    </source>
</evidence>
<dbReference type="InterPro" id="IPR003644">
    <property type="entry name" value="Calx_beta"/>
</dbReference>
<evidence type="ECO:0000256" key="2">
    <source>
        <dbReference type="ARBA" id="ARBA00022737"/>
    </source>
</evidence>
<dbReference type="Gene3D" id="2.60.40.2030">
    <property type="match status" value="1"/>
</dbReference>
<dbReference type="SUPFAM" id="SSF141072">
    <property type="entry name" value="CalX-like"/>
    <property type="match status" value="1"/>
</dbReference>
<evidence type="ECO:0000259" key="4">
    <source>
        <dbReference type="Pfam" id="PF03160"/>
    </source>
</evidence>
<protein>
    <recommendedName>
        <fullName evidence="4">Calx-beta domain-containing protein</fullName>
    </recommendedName>
</protein>
<feature type="domain" description="Calx-beta" evidence="4">
    <location>
        <begin position="11"/>
        <end position="79"/>
    </location>
</feature>
<keyword evidence="2" id="KW-0677">Repeat</keyword>
<proteinExistence type="predicted"/>
<evidence type="ECO:0000256" key="1">
    <source>
        <dbReference type="ARBA" id="ARBA00022729"/>
    </source>
</evidence>
<reference evidence="5" key="1">
    <citation type="submission" date="2014-12" db="EMBL/GenBank/DDBJ databases">
        <title>Insight into the proteome of Arion vulgaris.</title>
        <authorList>
            <person name="Aradska J."/>
            <person name="Bulat T."/>
            <person name="Smidak R."/>
            <person name="Sarate P."/>
            <person name="Gangsoo J."/>
            <person name="Sialana F."/>
            <person name="Bilban M."/>
            <person name="Lubec G."/>
        </authorList>
    </citation>
    <scope>NUCLEOTIDE SEQUENCE</scope>
    <source>
        <tissue evidence="5">Skin</tissue>
    </source>
</reference>
<evidence type="ECO:0000256" key="3">
    <source>
        <dbReference type="ARBA" id="ARBA00022837"/>
    </source>
</evidence>
<sequence>EQSAYSVHEPSVADMISTVRVKIIRMGSANETSSVRCSTRDGSAQSGSDYNPKSLVLQFEPGIREIEFSVDVLYNSAVEWH</sequence>
<organism evidence="5">
    <name type="scientific">Arion vulgaris</name>
    <dbReference type="NCBI Taxonomy" id="1028688"/>
    <lineage>
        <taxon>Eukaryota</taxon>
        <taxon>Metazoa</taxon>
        <taxon>Spiralia</taxon>
        <taxon>Lophotrochozoa</taxon>
        <taxon>Mollusca</taxon>
        <taxon>Gastropoda</taxon>
        <taxon>Heterobranchia</taxon>
        <taxon>Euthyneura</taxon>
        <taxon>Panpulmonata</taxon>
        <taxon>Eupulmonata</taxon>
        <taxon>Stylommatophora</taxon>
        <taxon>Helicina</taxon>
        <taxon>Arionoidea</taxon>
        <taxon>Arionidae</taxon>
        <taxon>Arion</taxon>
    </lineage>
</organism>
<name>A0A0B7BZM1_9EUPU</name>
<dbReference type="Pfam" id="PF03160">
    <property type="entry name" value="Calx-beta"/>
    <property type="match status" value="1"/>
</dbReference>
<accession>A0A0B7BZM1</accession>
<dbReference type="EMBL" id="HACG01051793">
    <property type="protein sequence ID" value="CEK98664.1"/>
    <property type="molecule type" value="Transcribed_RNA"/>
</dbReference>
<dbReference type="GO" id="GO:0016020">
    <property type="term" value="C:membrane"/>
    <property type="evidence" value="ECO:0007669"/>
    <property type="project" value="InterPro"/>
</dbReference>
<feature type="non-terminal residue" evidence="5">
    <location>
        <position position="81"/>
    </location>
</feature>
<dbReference type="AlphaFoldDB" id="A0A0B7BZM1"/>
<dbReference type="GO" id="GO:0007154">
    <property type="term" value="P:cell communication"/>
    <property type="evidence" value="ECO:0007669"/>
    <property type="project" value="InterPro"/>
</dbReference>
<dbReference type="InterPro" id="IPR038081">
    <property type="entry name" value="CalX-like_sf"/>
</dbReference>
<gene>
    <name evidence="5" type="primary">ORF219285</name>
</gene>
<keyword evidence="1" id="KW-0732">Signal</keyword>